<dbReference type="Gene3D" id="1.10.10.10">
    <property type="entry name" value="Winged helix-like DNA-binding domain superfamily/Winged helix DNA-binding domain"/>
    <property type="match status" value="1"/>
</dbReference>
<keyword evidence="1" id="KW-0804">Transcription</keyword>
<dbReference type="PROSITE" id="PS51913">
    <property type="entry name" value="HTH_HARE"/>
    <property type="match status" value="1"/>
</dbReference>
<evidence type="ECO:0000256" key="1">
    <source>
        <dbReference type="ARBA" id="ARBA00023163"/>
    </source>
</evidence>
<comment type="caution">
    <text evidence="3">The sequence shown here is derived from an EMBL/GenBank/DDBJ whole genome shotgun (WGS) entry which is preliminary data.</text>
</comment>
<dbReference type="GO" id="GO:0006352">
    <property type="term" value="P:DNA-templated transcription initiation"/>
    <property type="evidence" value="ECO:0007669"/>
    <property type="project" value="InterPro"/>
</dbReference>
<dbReference type="CDD" id="cd06171">
    <property type="entry name" value="Sigma70_r4"/>
    <property type="match status" value="1"/>
</dbReference>
<dbReference type="PRINTS" id="PR00046">
    <property type="entry name" value="SIGMA70FCT"/>
</dbReference>
<dbReference type="InterPro" id="IPR013324">
    <property type="entry name" value="RNA_pol_sigma_r3/r4-like"/>
</dbReference>
<dbReference type="InterPro" id="IPR007759">
    <property type="entry name" value="Asxl_HARE-HTH"/>
</dbReference>
<proteinExistence type="predicted"/>
<name>A0A1F5SDD6_9BACT</name>
<dbReference type="PANTHER" id="PTHR30603">
    <property type="entry name" value="RNA POLYMERASE SIGMA FACTOR RPO"/>
    <property type="match status" value="1"/>
</dbReference>
<dbReference type="Pfam" id="PF04545">
    <property type="entry name" value="Sigma70_r4"/>
    <property type="match status" value="1"/>
</dbReference>
<gene>
    <name evidence="3" type="ORF">A3H66_00105</name>
</gene>
<dbReference type="InterPro" id="IPR036388">
    <property type="entry name" value="WH-like_DNA-bd_sf"/>
</dbReference>
<dbReference type="SUPFAM" id="SSF88659">
    <property type="entry name" value="Sigma3 and sigma4 domains of RNA polymerase sigma factors"/>
    <property type="match status" value="1"/>
</dbReference>
<accession>A0A1F5SDD6</accession>
<sequence>MIFNNSEKQIKNNFMENKSILDQIINNHQAEEVARLDAIEIINNLFSELNERERDVLVRRFGLHGQDKETLEDIGKIHSLTRERIRQIETSSIKRLRQLETLDNHLAGLKNIIIHLLEEHGGLIEKEYLFNNLVNFSIGSGKKDNNEIKHKRHFYFLISKLLHDEFEEIKDSELFKESFKLKYQSLEHLEALTRELLGKIKEAKKIFLTEDLINLSKELNVYKANEDKFNLSNSLDISGILVNDLFKEPVDAINKNKAVYSIMQAARKIEQNKFGHWGIDDWREIKPKTINDKIYLILKNSGKPMHFVEIADKINQIGFDKKPANAATVHNELILDDKYILVGRGLYGLKEWGYEKGTVAEIVEKMIINSSGPLSREEIINKVLEQRIVKKATINLALMNREKFELTPDGKYNIKKTRVLA</sequence>
<feature type="domain" description="HTH HARE-type" evidence="2">
    <location>
        <begin position="288"/>
        <end position="352"/>
    </location>
</feature>
<dbReference type="InterPro" id="IPR050239">
    <property type="entry name" value="Sigma-70_RNA_pol_init_factors"/>
</dbReference>
<evidence type="ECO:0000313" key="4">
    <source>
        <dbReference type="Proteomes" id="UP000178783"/>
    </source>
</evidence>
<protein>
    <recommendedName>
        <fullName evidence="2">HTH HARE-type domain-containing protein</fullName>
    </recommendedName>
</protein>
<dbReference type="PANTHER" id="PTHR30603:SF47">
    <property type="entry name" value="RNA POLYMERASE SIGMA FACTOR SIGD, CHLOROPLASTIC"/>
    <property type="match status" value="1"/>
</dbReference>
<dbReference type="GO" id="GO:0003700">
    <property type="term" value="F:DNA-binding transcription factor activity"/>
    <property type="evidence" value="ECO:0007669"/>
    <property type="project" value="InterPro"/>
</dbReference>
<dbReference type="Gene3D" id="1.10.10.1250">
    <property type="entry name" value="RNA polymerase, subunit delta, N-terminal domain"/>
    <property type="match status" value="1"/>
</dbReference>
<evidence type="ECO:0000259" key="2">
    <source>
        <dbReference type="PROSITE" id="PS51913"/>
    </source>
</evidence>
<organism evidence="3 4">
    <name type="scientific">Candidatus Falkowbacteria bacterium RIFCSPLOWO2_02_FULL_45_21</name>
    <dbReference type="NCBI Taxonomy" id="1797989"/>
    <lineage>
        <taxon>Bacteria</taxon>
        <taxon>Candidatus Falkowiibacteriota</taxon>
    </lineage>
</organism>
<dbReference type="STRING" id="1797989.A3H66_00105"/>
<dbReference type="Proteomes" id="UP000178783">
    <property type="component" value="Unassembled WGS sequence"/>
</dbReference>
<evidence type="ECO:0000313" key="3">
    <source>
        <dbReference type="EMBL" id="OGF24659.1"/>
    </source>
</evidence>
<dbReference type="InterPro" id="IPR007630">
    <property type="entry name" value="RNA_pol_sigma70_r4"/>
</dbReference>
<dbReference type="InterPro" id="IPR000943">
    <property type="entry name" value="RNA_pol_sigma70"/>
</dbReference>
<dbReference type="PROSITE" id="PS00716">
    <property type="entry name" value="SIGMA70_2"/>
    <property type="match status" value="1"/>
</dbReference>
<reference evidence="3 4" key="1">
    <citation type="journal article" date="2016" name="Nat. Commun.">
        <title>Thousands of microbial genomes shed light on interconnected biogeochemical processes in an aquifer system.</title>
        <authorList>
            <person name="Anantharaman K."/>
            <person name="Brown C.T."/>
            <person name="Hug L.A."/>
            <person name="Sharon I."/>
            <person name="Castelle C.J."/>
            <person name="Probst A.J."/>
            <person name="Thomas B.C."/>
            <person name="Singh A."/>
            <person name="Wilkins M.J."/>
            <person name="Karaoz U."/>
            <person name="Brodie E.L."/>
            <person name="Williams K.H."/>
            <person name="Hubbard S.S."/>
            <person name="Banfield J.F."/>
        </authorList>
    </citation>
    <scope>NUCLEOTIDE SEQUENCE [LARGE SCALE GENOMIC DNA]</scope>
</reference>
<dbReference type="AlphaFoldDB" id="A0A1F5SDD6"/>
<dbReference type="EMBL" id="MFFW01000004">
    <property type="protein sequence ID" value="OGF24659.1"/>
    <property type="molecule type" value="Genomic_DNA"/>
</dbReference>
<dbReference type="InterPro" id="IPR038087">
    <property type="entry name" value="RNAP_delta_N_dom_sf"/>
</dbReference>